<evidence type="ECO:0000313" key="2">
    <source>
        <dbReference type="EMBL" id="STY29012.1"/>
    </source>
</evidence>
<proteinExistence type="predicted"/>
<evidence type="ECO:0000313" key="3">
    <source>
        <dbReference type="Proteomes" id="UP000255297"/>
    </source>
</evidence>
<gene>
    <name evidence="2" type="ORF">NCTC11532_01189</name>
</gene>
<dbReference type="EMBL" id="UGPB01000001">
    <property type="protein sequence ID" value="STY29012.1"/>
    <property type="molecule type" value="Genomic_DNA"/>
</dbReference>
<dbReference type="AlphaFoldDB" id="A0A378LT45"/>
<organism evidence="2 3">
    <name type="scientific">Legionella wadsworthii</name>
    <dbReference type="NCBI Taxonomy" id="28088"/>
    <lineage>
        <taxon>Bacteria</taxon>
        <taxon>Pseudomonadati</taxon>
        <taxon>Pseudomonadota</taxon>
        <taxon>Gammaproteobacteria</taxon>
        <taxon>Legionellales</taxon>
        <taxon>Legionellaceae</taxon>
        <taxon>Legionella</taxon>
    </lineage>
</organism>
<reference evidence="2 3" key="1">
    <citation type="submission" date="2018-06" db="EMBL/GenBank/DDBJ databases">
        <authorList>
            <consortium name="Pathogen Informatics"/>
            <person name="Doyle S."/>
        </authorList>
    </citation>
    <scope>NUCLEOTIDE SEQUENCE [LARGE SCALE GENOMIC DNA]</scope>
    <source>
        <strain evidence="2 3">NCTC11532</strain>
    </source>
</reference>
<protein>
    <submittedName>
        <fullName evidence="2">VirK protein</fullName>
    </submittedName>
</protein>
<keyword evidence="3" id="KW-1185">Reference proteome</keyword>
<dbReference type="OrthoDB" id="5645049at2"/>
<dbReference type="RefSeq" id="WP_031567312.1">
    <property type="nucleotide sequence ID" value="NZ_CAAAIS010000008.1"/>
</dbReference>
<keyword evidence="1" id="KW-0732">Signal</keyword>
<feature type="chain" id="PRO_5016870459" evidence="1">
    <location>
        <begin position="19"/>
        <end position="138"/>
    </location>
</feature>
<sequence length="138" mass="15071">MKKIFLFLLMILSSVTHATQLTTFAAMADAISKGNKLTLIMNIQECSAPKLPATPLLGSVQPSAFMVIDNNQITTSVKHFTLDHPLSRGNPSLEYLKFDIHADGSVSIKNTVMDATNYQPIASHQIDCSLNKGFKAFS</sequence>
<accession>A0A378LT45</accession>
<evidence type="ECO:0000256" key="1">
    <source>
        <dbReference type="SAM" id="SignalP"/>
    </source>
</evidence>
<dbReference type="InterPro" id="IPR010694">
    <property type="entry name" value="Uncharacterised_VirK"/>
</dbReference>
<dbReference type="Pfam" id="PF06903">
    <property type="entry name" value="VirK"/>
    <property type="match status" value="1"/>
</dbReference>
<name>A0A378LT45_9GAMM</name>
<feature type="signal peptide" evidence="1">
    <location>
        <begin position="1"/>
        <end position="18"/>
    </location>
</feature>
<dbReference type="STRING" id="1122170.GCA_000701265_01830"/>
<dbReference type="Proteomes" id="UP000255297">
    <property type="component" value="Unassembled WGS sequence"/>
</dbReference>